<proteinExistence type="predicted"/>
<protein>
    <submittedName>
        <fullName evidence="1">Uncharacterized protein</fullName>
    </submittedName>
</protein>
<name>B9S7R4_RICCO</name>
<organism evidence="1 2">
    <name type="scientific">Ricinus communis</name>
    <name type="common">Castor bean</name>
    <dbReference type="NCBI Taxonomy" id="3988"/>
    <lineage>
        <taxon>Eukaryota</taxon>
        <taxon>Viridiplantae</taxon>
        <taxon>Streptophyta</taxon>
        <taxon>Embryophyta</taxon>
        <taxon>Tracheophyta</taxon>
        <taxon>Spermatophyta</taxon>
        <taxon>Magnoliopsida</taxon>
        <taxon>eudicotyledons</taxon>
        <taxon>Gunneridae</taxon>
        <taxon>Pentapetalae</taxon>
        <taxon>rosids</taxon>
        <taxon>fabids</taxon>
        <taxon>Malpighiales</taxon>
        <taxon>Euphorbiaceae</taxon>
        <taxon>Acalyphoideae</taxon>
        <taxon>Acalypheae</taxon>
        <taxon>Ricinus</taxon>
    </lineage>
</organism>
<gene>
    <name evidence="1" type="ORF">RCOM_0611170</name>
</gene>
<dbReference type="EMBL" id="EQ973886">
    <property type="protein sequence ID" value="EEF40437.1"/>
    <property type="molecule type" value="Genomic_DNA"/>
</dbReference>
<accession>B9S7R4</accession>
<evidence type="ECO:0000313" key="2">
    <source>
        <dbReference type="Proteomes" id="UP000008311"/>
    </source>
</evidence>
<sequence length="64" mass="7172">MVSGTALASASQWTWKATGLNQPGLVLRTEAKNKQNPRGKLLFQEIVDNIVFQLEMLTENIRTN</sequence>
<reference evidence="2" key="1">
    <citation type="journal article" date="2010" name="Nat. Biotechnol.">
        <title>Draft genome sequence of the oilseed species Ricinus communis.</title>
        <authorList>
            <person name="Chan A.P."/>
            <person name="Crabtree J."/>
            <person name="Zhao Q."/>
            <person name="Lorenzi H."/>
            <person name="Orvis J."/>
            <person name="Puiu D."/>
            <person name="Melake-Berhan A."/>
            <person name="Jones K.M."/>
            <person name="Redman J."/>
            <person name="Chen G."/>
            <person name="Cahoon E.B."/>
            <person name="Gedil M."/>
            <person name="Stanke M."/>
            <person name="Haas B.J."/>
            <person name="Wortman J.R."/>
            <person name="Fraser-Liggett C.M."/>
            <person name="Ravel J."/>
            <person name="Rabinowicz P.D."/>
        </authorList>
    </citation>
    <scope>NUCLEOTIDE SEQUENCE [LARGE SCALE GENOMIC DNA]</scope>
    <source>
        <strain evidence="2">cv. Hale</strain>
    </source>
</reference>
<dbReference type="Proteomes" id="UP000008311">
    <property type="component" value="Unassembled WGS sequence"/>
</dbReference>
<keyword evidence="2" id="KW-1185">Reference proteome</keyword>
<dbReference type="InParanoid" id="B9S7R4"/>
<dbReference type="AlphaFoldDB" id="B9S7R4"/>
<evidence type="ECO:0000313" key="1">
    <source>
        <dbReference type="EMBL" id="EEF40437.1"/>
    </source>
</evidence>